<accession>A0A835YMY1</accession>
<dbReference type="EMBL" id="JAFCMP010000525">
    <property type="protein sequence ID" value="KAG5177448.1"/>
    <property type="molecule type" value="Genomic_DNA"/>
</dbReference>
<gene>
    <name evidence="2" type="ORF">JKP88DRAFT_332509</name>
</gene>
<proteinExistence type="predicted"/>
<dbReference type="InterPro" id="IPR003439">
    <property type="entry name" value="ABC_transporter-like_ATP-bd"/>
</dbReference>
<sequence>MLLAYTVGCAGVGLTIRVQNLHPVAIVGDSGAGKSCFLKCATNRTKPTSGSIAFTDDQGAPVPSHTFYVDRDFMYSLASRRHTVLEIQQQPTPPLPSSCARGTSGIAAPCAPATWAAATPSASRWRRRAPPRRRAPRATLLGLDELLDFADPRVRAAVEADVRRACAGGGGGGVAVMAVTHALDHAAALVRGGGAVLHWCGGEAIQIGPPEEVEYLRWKPQQAAQGRR</sequence>
<organism evidence="2 3">
    <name type="scientific">Tribonema minus</name>
    <dbReference type="NCBI Taxonomy" id="303371"/>
    <lineage>
        <taxon>Eukaryota</taxon>
        <taxon>Sar</taxon>
        <taxon>Stramenopiles</taxon>
        <taxon>Ochrophyta</taxon>
        <taxon>PX clade</taxon>
        <taxon>Xanthophyceae</taxon>
        <taxon>Tribonematales</taxon>
        <taxon>Tribonemataceae</taxon>
        <taxon>Tribonema</taxon>
    </lineage>
</organism>
<name>A0A835YMY1_9STRA</name>
<evidence type="ECO:0000259" key="1">
    <source>
        <dbReference type="Pfam" id="PF00005"/>
    </source>
</evidence>
<dbReference type="Proteomes" id="UP000664859">
    <property type="component" value="Unassembled WGS sequence"/>
</dbReference>
<evidence type="ECO:0000313" key="3">
    <source>
        <dbReference type="Proteomes" id="UP000664859"/>
    </source>
</evidence>
<dbReference type="GO" id="GO:0005524">
    <property type="term" value="F:ATP binding"/>
    <property type="evidence" value="ECO:0007669"/>
    <property type="project" value="InterPro"/>
</dbReference>
<dbReference type="InterPro" id="IPR027417">
    <property type="entry name" value="P-loop_NTPase"/>
</dbReference>
<comment type="caution">
    <text evidence="2">The sequence shown here is derived from an EMBL/GenBank/DDBJ whole genome shotgun (WGS) entry which is preliminary data.</text>
</comment>
<dbReference type="AlphaFoldDB" id="A0A835YMY1"/>
<feature type="domain" description="ABC transporter" evidence="1">
    <location>
        <begin position="16"/>
        <end position="58"/>
    </location>
</feature>
<dbReference type="CDD" id="cd00267">
    <property type="entry name" value="ABC_ATPase"/>
    <property type="match status" value="1"/>
</dbReference>
<evidence type="ECO:0000313" key="2">
    <source>
        <dbReference type="EMBL" id="KAG5177448.1"/>
    </source>
</evidence>
<dbReference type="GO" id="GO:0016887">
    <property type="term" value="F:ATP hydrolysis activity"/>
    <property type="evidence" value="ECO:0007669"/>
    <property type="project" value="InterPro"/>
</dbReference>
<dbReference type="Pfam" id="PF00005">
    <property type="entry name" value="ABC_tran"/>
    <property type="match status" value="1"/>
</dbReference>
<keyword evidence="3" id="KW-1185">Reference proteome</keyword>
<reference evidence="2" key="1">
    <citation type="submission" date="2021-02" db="EMBL/GenBank/DDBJ databases">
        <title>First Annotated Genome of the Yellow-green Alga Tribonema minus.</title>
        <authorList>
            <person name="Mahan K.M."/>
        </authorList>
    </citation>
    <scope>NUCLEOTIDE SEQUENCE</scope>
    <source>
        <strain evidence="2">UTEX B ZZ1240</strain>
    </source>
</reference>
<dbReference type="Gene3D" id="3.40.50.300">
    <property type="entry name" value="P-loop containing nucleotide triphosphate hydrolases"/>
    <property type="match status" value="1"/>
</dbReference>
<dbReference type="SUPFAM" id="SSF52540">
    <property type="entry name" value="P-loop containing nucleoside triphosphate hydrolases"/>
    <property type="match status" value="1"/>
</dbReference>
<protein>
    <recommendedName>
        <fullName evidence="1">ABC transporter domain-containing protein</fullName>
    </recommendedName>
</protein>